<dbReference type="EMBL" id="AHCF02000022">
    <property type="protein sequence ID" value="ERG60519.1"/>
    <property type="molecule type" value="Genomic_DNA"/>
</dbReference>
<keyword evidence="6" id="KW-1185">Reference proteome</keyword>
<reference evidence="5" key="2">
    <citation type="submission" date="2013-04" db="EMBL/GenBank/DDBJ databases">
        <title>Genome sequence of Pseudoalteromonas undina.</title>
        <authorList>
            <person name="Xie B.-B."/>
            <person name="Rong J.-C."/>
            <person name="Qin Q.-L."/>
            <person name="Shu Y.-L."/>
            <person name="Zhang Y.-Z."/>
        </authorList>
    </citation>
    <scope>NUCLEOTIDE SEQUENCE</scope>
    <source>
        <strain evidence="5">NCIMB 2128</strain>
    </source>
</reference>
<comment type="similarity">
    <text evidence="1">Belongs to the membrane fusion protein (MFP) (TC 8.A.1) family.</text>
</comment>
<dbReference type="Pfam" id="PF25917">
    <property type="entry name" value="BSH_RND"/>
    <property type="match status" value="1"/>
</dbReference>
<dbReference type="NCBIfam" id="TIGR01730">
    <property type="entry name" value="RND_mfp"/>
    <property type="match status" value="1"/>
</dbReference>
<proteinExistence type="inferred from homology"/>
<feature type="domain" description="Multidrug resistance protein MdtA-like barrel-sandwich hybrid" evidence="3">
    <location>
        <begin position="55"/>
        <end position="171"/>
    </location>
</feature>
<dbReference type="Gene3D" id="2.40.50.100">
    <property type="match status" value="1"/>
</dbReference>
<organism evidence="5 6">
    <name type="scientific">Pseudoalteromonas undina</name>
    <dbReference type="NCBI Taxonomy" id="43660"/>
    <lineage>
        <taxon>Bacteria</taxon>
        <taxon>Pseudomonadati</taxon>
        <taxon>Pseudomonadota</taxon>
        <taxon>Gammaproteobacteria</taxon>
        <taxon>Alteromonadales</taxon>
        <taxon>Pseudoalteromonadaceae</taxon>
        <taxon>Pseudoalteromonas</taxon>
    </lineage>
</organism>
<dbReference type="InterPro" id="IPR006143">
    <property type="entry name" value="RND_pump_MFP"/>
</dbReference>
<feature type="signal peptide" evidence="2">
    <location>
        <begin position="1"/>
        <end position="23"/>
    </location>
</feature>
<dbReference type="PANTHER" id="PTHR30469">
    <property type="entry name" value="MULTIDRUG RESISTANCE PROTEIN MDTA"/>
    <property type="match status" value="1"/>
</dbReference>
<name>A0ABN0NG14_9GAMM</name>
<comment type="caution">
    <text evidence="5">The sequence shown here is derived from an EMBL/GenBank/DDBJ whole genome shotgun (WGS) entry which is preliminary data.</text>
</comment>
<protein>
    <submittedName>
        <fullName evidence="5">RND family efflux system membrane fusion protein</fullName>
    </submittedName>
</protein>
<evidence type="ECO:0000259" key="3">
    <source>
        <dbReference type="Pfam" id="PF25917"/>
    </source>
</evidence>
<sequence>MKSQNLLMGITALFLSVSLPVTGASVVVENIAMEQAQQQVQAVGNAEAIHSVILYPAVGDKVAAVHFKPGDKVKEGDILLELDSRRQKAALEEAKIKLADSQRTLKRLKQSQAKGAVPQSDVDDAKTIVELAKVTLTQAETELEDRQVRAPFNGTMGLTDIEVGDRITTQTMIASIDDTRQLYINFNAPESAIAMLRNNASVRVFPWQSQAPVEAEIAYLDSRIDPQTRTLRVKAKLNNKDQQFLPGMSFRVHIKVLGQRFAAIPEAALLWGATGPYVWTSVDNKATRVDVKIEQRLAGRLLVSGALQPNDTLVVEGVQRLRANQELSFTAPIASTQE</sequence>
<evidence type="ECO:0000256" key="2">
    <source>
        <dbReference type="SAM" id="SignalP"/>
    </source>
</evidence>
<reference evidence="5" key="1">
    <citation type="journal article" date="2012" name="J. Bacteriol.">
        <title>Genome sequences of type strains of seven species of the marine bacterium Pseudoalteromonas.</title>
        <authorList>
            <person name="Xie B.B."/>
            <person name="Shu Y.L."/>
            <person name="Qin Q.L."/>
            <person name="Rong J.C."/>
            <person name="Zhang X.Y."/>
            <person name="Chen X.L."/>
            <person name="Shi M."/>
            <person name="He H.L."/>
            <person name="Zhou B.C."/>
            <person name="Zhang Y.Z."/>
        </authorList>
    </citation>
    <scope>NUCLEOTIDE SEQUENCE [LARGE SCALE GENOMIC DNA]</scope>
    <source>
        <strain evidence="5">NCIMB 2128</strain>
    </source>
</reference>
<feature type="chain" id="PRO_5045550368" evidence="2">
    <location>
        <begin position="24"/>
        <end position="338"/>
    </location>
</feature>
<accession>A0ABN0NG14</accession>
<evidence type="ECO:0000259" key="4">
    <source>
        <dbReference type="Pfam" id="PF25954"/>
    </source>
</evidence>
<dbReference type="Gene3D" id="1.10.287.470">
    <property type="entry name" value="Helix hairpin bin"/>
    <property type="match status" value="1"/>
</dbReference>
<dbReference type="Gene3D" id="2.40.420.20">
    <property type="match status" value="1"/>
</dbReference>
<dbReference type="SUPFAM" id="SSF111369">
    <property type="entry name" value="HlyD-like secretion proteins"/>
    <property type="match status" value="1"/>
</dbReference>
<dbReference type="PANTHER" id="PTHR30469:SF16">
    <property type="entry name" value="HAE1 FAMILY EFFLUX PUMP MFP COMPONENT"/>
    <property type="match status" value="1"/>
</dbReference>
<gene>
    <name evidence="5" type="ORF">PUND_10995</name>
</gene>
<evidence type="ECO:0000313" key="6">
    <source>
        <dbReference type="Proteomes" id="UP000016534"/>
    </source>
</evidence>
<dbReference type="Gene3D" id="2.40.30.170">
    <property type="match status" value="1"/>
</dbReference>
<evidence type="ECO:0000313" key="5">
    <source>
        <dbReference type="EMBL" id="ERG60519.1"/>
    </source>
</evidence>
<keyword evidence="2" id="KW-0732">Signal</keyword>
<feature type="domain" description="CusB-like beta-barrel" evidence="4">
    <location>
        <begin position="183"/>
        <end position="254"/>
    </location>
</feature>
<dbReference type="InterPro" id="IPR058792">
    <property type="entry name" value="Beta-barrel_RND_2"/>
</dbReference>
<evidence type="ECO:0000256" key="1">
    <source>
        <dbReference type="ARBA" id="ARBA00009477"/>
    </source>
</evidence>
<dbReference type="Proteomes" id="UP000016534">
    <property type="component" value="Unassembled WGS sequence"/>
</dbReference>
<dbReference type="InterPro" id="IPR058625">
    <property type="entry name" value="MdtA-like_BSH"/>
</dbReference>
<dbReference type="Pfam" id="PF25954">
    <property type="entry name" value="Beta-barrel_RND_2"/>
    <property type="match status" value="1"/>
</dbReference>